<dbReference type="Proteomes" id="UP000436088">
    <property type="component" value="Unassembled WGS sequence"/>
</dbReference>
<dbReference type="Pfam" id="PF03171">
    <property type="entry name" value="2OG-FeII_Oxy"/>
    <property type="match status" value="1"/>
</dbReference>
<dbReference type="PANTHER" id="PTHR47990">
    <property type="entry name" value="2-OXOGLUTARATE (2OG) AND FE(II)-DEPENDENT OXYGENASE SUPERFAMILY PROTEIN-RELATED"/>
    <property type="match status" value="1"/>
</dbReference>
<dbReference type="InterPro" id="IPR027443">
    <property type="entry name" value="IPNS-like_sf"/>
</dbReference>
<dbReference type="InterPro" id="IPR050231">
    <property type="entry name" value="Iron_ascorbate_oxido_reductase"/>
</dbReference>
<gene>
    <name evidence="2" type="ORF">F3Y22_tig00110890pilonHSYRG00055</name>
</gene>
<comment type="caution">
    <text evidence="2">The sequence shown here is derived from an EMBL/GenBank/DDBJ whole genome shotgun (WGS) entry which is preliminary data.</text>
</comment>
<proteinExistence type="predicted"/>
<feature type="domain" description="Isopenicillin N synthase-like Fe(2+) 2OG dioxygenase" evidence="1">
    <location>
        <begin position="2"/>
        <end position="70"/>
    </location>
</feature>
<dbReference type="Gene3D" id="2.60.120.330">
    <property type="entry name" value="B-lactam Antibiotic, Isopenicillin N Synthase, Chain"/>
    <property type="match status" value="1"/>
</dbReference>
<dbReference type="SUPFAM" id="SSF51197">
    <property type="entry name" value="Clavaminate synthase-like"/>
    <property type="match status" value="1"/>
</dbReference>
<evidence type="ECO:0000259" key="1">
    <source>
        <dbReference type="Pfam" id="PF03171"/>
    </source>
</evidence>
<evidence type="ECO:0000313" key="3">
    <source>
        <dbReference type="Proteomes" id="UP000436088"/>
    </source>
</evidence>
<evidence type="ECO:0000313" key="2">
    <source>
        <dbReference type="EMBL" id="KAE8691204.1"/>
    </source>
</evidence>
<sequence length="93" mass="10564">MMLHQDHVGGLKISSGNKWLSVPARQDAFGINICDTFMAFCNRRYKSGCIHRAVMDEERKRKSLVYFVSPKEDAVVRSPEDLVVQSSRDGLFS</sequence>
<organism evidence="2 3">
    <name type="scientific">Hibiscus syriacus</name>
    <name type="common">Rose of Sharon</name>
    <dbReference type="NCBI Taxonomy" id="106335"/>
    <lineage>
        <taxon>Eukaryota</taxon>
        <taxon>Viridiplantae</taxon>
        <taxon>Streptophyta</taxon>
        <taxon>Embryophyta</taxon>
        <taxon>Tracheophyta</taxon>
        <taxon>Spermatophyta</taxon>
        <taxon>Magnoliopsida</taxon>
        <taxon>eudicotyledons</taxon>
        <taxon>Gunneridae</taxon>
        <taxon>Pentapetalae</taxon>
        <taxon>rosids</taxon>
        <taxon>malvids</taxon>
        <taxon>Malvales</taxon>
        <taxon>Malvaceae</taxon>
        <taxon>Malvoideae</taxon>
        <taxon>Hibiscus</taxon>
    </lineage>
</organism>
<dbReference type="EMBL" id="VEPZ02001149">
    <property type="protein sequence ID" value="KAE8691204.1"/>
    <property type="molecule type" value="Genomic_DNA"/>
</dbReference>
<keyword evidence="3" id="KW-1185">Reference proteome</keyword>
<reference evidence="2" key="1">
    <citation type="submission" date="2019-09" db="EMBL/GenBank/DDBJ databases">
        <title>Draft genome information of white flower Hibiscus syriacus.</title>
        <authorList>
            <person name="Kim Y.-M."/>
        </authorList>
    </citation>
    <scope>NUCLEOTIDE SEQUENCE [LARGE SCALE GENOMIC DNA]</scope>
    <source>
        <strain evidence="2">YM2019G1</strain>
    </source>
</reference>
<accession>A0A6A2ZGV0</accession>
<name>A0A6A2ZGV0_HIBSY</name>
<dbReference type="InterPro" id="IPR044861">
    <property type="entry name" value="IPNS-like_FE2OG_OXY"/>
</dbReference>
<protein>
    <recommendedName>
        <fullName evidence="1">Isopenicillin N synthase-like Fe(2+) 2OG dioxygenase domain-containing protein</fullName>
    </recommendedName>
</protein>
<dbReference type="AlphaFoldDB" id="A0A6A2ZGV0"/>